<dbReference type="PRINTS" id="PR01574">
    <property type="entry name" value="TUBBYPROTEIN"/>
</dbReference>
<dbReference type="GO" id="GO:0005737">
    <property type="term" value="C:cytoplasm"/>
    <property type="evidence" value="ECO:0007669"/>
    <property type="project" value="UniProtKB-SubCell"/>
</dbReference>
<dbReference type="Pfam" id="PF16322">
    <property type="entry name" value="Tub_N"/>
    <property type="match status" value="1"/>
</dbReference>
<organism evidence="5 6">
    <name type="scientific">Danionella cerebrum</name>
    <dbReference type="NCBI Taxonomy" id="2873325"/>
    <lineage>
        <taxon>Eukaryota</taxon>
        <taxon>Metazoa</taxon>
        <taxon>Chordata</taxon>
        <taxon>Craniata</taxon>
        <taxon>Vertebrata</taxon>
        <taxon>Euteleostomi</taxon>
        <taxon>Actinopterygii</taxon>
        <taxon>Neopterygii</taxon>
        <taxon>Teleostei</taxon>
        <taxon>Ostariophysi</taxon>
        <taxon>Cypriniformes</taxon>
        <taxon>Danionidae</taxon>
        <taxon>Danioninae</taxon>
        <taxon>Danionella</taxon>
    </lineage>
</organism>
<feature type="compositionally biased region" description="Low complexity" evidence="3">
    <location>
        <begin position="160"/>
        <end position="170"/>
    </location>
</feature>
<evidence type="ECO:0000256" key="3">
    <source>
        <dbReference type="SAM" id="MobiDB-lite"/>
    </source>
</evidence>
<protein>
    <recommendedName>
        <fullName evidence="4">Tubby N-terminal domain-containing protein</fullName>
    </recommendedName>
</protein>
<dbReference type="OrthoDB" id="8775810at2759"/>
<dbReference type="EMBL" id="SRMA01025273">
    <property type="protein sequence ID" value="TRY96672.1"/>
    <property type="molecule type" value="Genomic_DNA"/>
</dbReference>
<sequence length="183" mass="19592">MVQSNLDGRSRVRRTRQSEEQAPLVESYLSGNSSTIYHVQEAEQEEAKAVTEVQAPRSAKKSKPPTSTPQTGSAKKEKKGKHKGIDGPAAFQEGGQELGNQIQILTAAHSPAQESQAEGKGEAVGCTQSQGKQDLRVTMLKKGISSSMNFDEDEDEDDLVSSSSSQLNSNTRPGSATSKKSSK</sequence>
<keyword evidence="6" id="KW-1185">Reference proteome</keyword>
<reference evidence="5 6" key="1">
    <citation type="journal article" date="2019" name="Sci. Data">
        <title>Hybrid genome assembly and annotation of Danionella translucida.</title>
        <authorList>
            <person name="Kadobianskyi M."/>
            <person name="Schulze L."/>
            <person name="Schuelke M."/>
            <person name="Judkewitz B."/>
        </authorList>
    </citation>
    <scope>NUCLEOTIDE SEQUENCE [LARGE SCALE GENOMIC DNA]</scope>
    <source>
        <strain evidence="5 6">Bolton</strain>
    </source>
</reference>
<comment type="caution">
    <text evidence="5">The sequence shown here is derived from an EMBL/GenBank/DDBJ whole genome shotgun (WGS) entry which is preliminary data.</text>
</comment>
<evidence type="ECO:0000256" key="1">
    <source>
        <dbReference type="ARBA" id="ARBA00004496"/>
    </source>
</evidence>
<dbReference type="Proteomes" id="UP000316079">
    <property type="component" value="Unassembled WGS sequence"/>
</dbReference>
<dbReference type="STRING" id="623744.A0A553R3B6"/>
<dbReference type="InterPro" id="IPR005398">
    <property type="entry name" value="Tubby_N"/>
</dbReference>
<evidence type="ECO:0000313" key="6">
    <source>
        <dbReference type="Proteomes" id="UP000316079"/>
    </source>
</evidence>
<accession>A0A553R3B6</accession>
<evidence type="ECO:0000259" key="4">
    <source>
        <dbReference type="Pfam" id="PF16322"/>
    </source>
</evidence>
<comment type="subcellular location">
    <subcellularLocation>
        <location evidence="1">Cytoplasm</location>
    </subcellularLocation>
</comment>
<name>A0A553R3B6_9TELE</name>
<feature type="compositionally biased region" description="Acidic residues" evidence="3">
    <location>
        <begin position="150"/>
        <end position="159"/>
    </location>
</feature>
<evidence type="ECO:0000313" key="5">
    <source>
        <dbReference type="EMBL" id="TRY96672.1"/>
    </source>
</evidence>
<keyword evidence="2" id="KW-0963">Cytoplasm</keyword>
<evidence type="ECO:0000256" key="2">
    <source>
        <dbReference type="ARBA" id="ARBA00022490"/>
    </source>
</evidence>
<dbReference type="AlphaFoldDB" id="A0A553R3B6"/>
<feature type="region of interest" description="Disordered" evidence="3">
    <location>
        <begin position="1"/>
        <end position="183"/>
    </location>
</feature>
<proteinExistence type="predicted"/>
<feature type="compositionally biased region" description="Polar residues" evidence="3">
    <location>
        <begin position="171"/>
        <end position="183"/>
    </location>
</feature>
<feature type="non-terminal residue" evidence="5">
    <location>
        <position position="183"/>
    </location>
</feature>
<feature type="domain" description="Tubby N-terminal" evidence="4">
    <location>
        <begin position="1"/>
        <end position="183"/>
    </location>
</feature>
<gene>
    <name evidence="5" type="ORF">DNTS_025380</name>
</gene>